<name>A0A5D3G3A8_9PSED</name>
<dbReference type="SUPFAM" id="SSF141452">
    <property type="entry name" value="Hcp1-like"/>
    <property type="match status" value="1"/>
</dbReference>
<dbReference type="PANTHER" id="PTHR36152">
    <property type="entry name" value="CYTOPLASMIC PROTEIN-RELATED"/>
    <property type="match status" value="1"/>
</dbReference>
<dbReference type="PANTHER" id="PTHR36152:SF1">
    <property type="entry name" value="UBIQUITIN-LIKE DOMAIN-CONTAINING PROTEIN"/>
    <property type="match status" value="1"/>
</dbReference>
<evidence type="ECO:0000313" key="2">
    <source>
        <dbReference type="Proteomes" id="UP000324029"/>
    </source>
</evidence>
<dbReference type="Pfam" id="PF05638">
    <property type="entry name" value="T6SS_HCP"/>
    <property type="match status" value="1"/>
</dbReference>
<protein>
    <submittedName>
        <fullName evidence="1">Type VI secretion system tube protein Hcp</fullName>
    </submittedName>
</protein>
<reference evidence="1 2" key="2">
    <citation type="submission" date="2019-08" db="EMBL/GenBank/DDBJ databases">
        <authorList>
            <person name="Brilhante M."/>
            <person name="Perreten V."/>
        </authorList>
    </citation>
    <scope>NUCLEOTIDE SEQUENCE [LARGE SCALE GENOMIC DNA]</scope>
    <source>
        <strain evidence="1 2">MCP106</strain>
    </source>
</reference>
<dbReference type="InterPro" id="IPR036624">
    <property type="entry name" value="Hcp1-lik_sf"/>
</dbReference>
<proteinExistence type="predicted"/>
<reference evidence="1 2" key="1">
    <citation type="submission" date="2019-08" db="EMBL/GenBank/DDBJ databases">
        <title>Subclass B2 metallo-beta lactamase from Pseudomonas synxantha.</title>
        <authorList>
            <person name="Poirel L."/>
            <person name="Palmieri M."/>
            <person name="Masseron A."/>
            <person name="Perreten V."/>
            <person name="Nordman P."/>
        </authorList>
    </citation>
    <scope>NUCLEOTIDE SEQUENCE [LARGE SCALE GENOMIC DNA]</scope>
    <source>
        <strain evidence="1 2">MCP106</strain>
    </source>
</reference>
<dbReference type="EMBL" id="VSRO01000017">
    <property type="protein sequence ID" value="TYK54746.1"/>
    <property type="molecule type" value="Genomic_DNA"/>
</dbReference>
<dbReference type="RefSeq" id="WP_148854296.1">
    <property type="nucleotide sequence ID" value="NZ_VSRO01000017.1"/>
</dbReference>
<dbReference type="Gene3D" id="2.30.110.20">
    <property type="entry name" value="Hcp1-like"/>
    <property type="match status" value="1"/>
</dbReference>
<gene>
    <name evidence="1" type="ORF">FXO26_25985</name>
</gene>
<dbReference type="AlphaFoldDB" id="A0A5D3G3A8"/>
<dbReference type="Proteomes" id="UP000324029">
    <property type="component" value="Unassembled WGS sequence"/>
</dbReference>
<sequence>MIALKFETEIKGTCTEANHKGEIVIDSYSFGSSRYVAINDGERQTGVSNISEMSLTKSTDISSPDLFLQSTNGKSLGVATLTVLQTGGSTEDTQPYLIITLSDALLTSYVIEGSKIRPTERLHLSFTKIKFKYVEFNGNTKNGDVEKTYDLLAKKAG</sequence>
<evidence type="ECO:0000313" key="1">
    <source>
        <dbReference type="EMBL" id="TYK54746.1"/>
    </source>
</evidence>
<accession>A0A5D3G3A8</accession>
<dbReference type="InterPro" id="IPR008514">
    <property type="entry name" value="T6SS_Hcp"/>
</dbReference>
<dbReference type="InterPro" id="IPR053165">
    <property type="entry name" value="HSI-I_assembly_Hcp1"/>
</dbReference>
<comment type="caution">
    <text evidence="1">The sequence shown here is derived from an EMBL/GenBank/DDBJ whole genome shotgun (WGS) entry which is preliminary data.</text>
</comment>
<organism evidence="1 2">
    <name type="scientific">Pseudomonas synxantha</name>
    <dbReference type="NCBI Taxonomy" id="47883"/>
    <lineage>
        <taxon>Bacteria</taxon>
        <taxon>Pseudomonadati</taxon>
        <taxon>Pseudomonadota</taxon>
        <taxon>Gammaproteobacteria</taxon>
        <taxon>Pseudomonadales</taxon>
        <taxon>Pseudomonadaceae</taxon>
        <taxon>Pseudomonas</taxon>
    </lineage>
</organism>